<dbReference type="AlphaFoldDB" id="A0A8H6IL31"/>
<evidence type="ECO:0000313" key="4">
    <source>
        <dbReference type="Proteomes" id="UP000521943"/>
    </source>
</evidence>
<proteinExistence type="predicted"/>
<dbReference type="InterPro" id="IPR017946">
    <property type="entry name" value="PLC-like_Pdiesterase_TIM-brl"/>
</dbReference>
<feature type="chain" id="PRO_5034194617" evidence="1">
    <location>
        <begin position="21"/>
        <end position="358"/>
    </location>
</feature>
<protein>
    <submittedName>
        <fullName evidence="3">PLC-like phosphodiesterase</fullName>
    </submittedName>
</protein>
<dbReference type="EMBL" id="JACGCI010000001">
    <property type="protein sequence ID" value="KAF6766081.1"/>
    <property type="molecule type" value="Genomic_DNA"/>
</dbReference>
<gene>
    <name evidence="3" type="ORF">DFP72DRAFT_6568</name>
</gene>
<dbReference type="PANTHER" id="PTHR46211">
    <property type="entry name" value="GLYCEROPHOSPHORYL DIESTER PHOSPHODIESTERASE"/>
    <property type="match status" value="1"/>
</dbReference>
<dbReference type="InterPro" id="IPR030395">
    <property type="entry name" value="GP_PDE_dom"/>
</dbReference>
<dbReference type="OrthoDB" id="1058301at2759"/>
<dbReference type="PANTHER" id="PTHR46211:SF14">
    <property type="entry name" value="GLYCEROPHOSPHODIESTER PHOSPHODIESTERASE"/>
    <property type="match status" value="1"/>
</dbReference>
<dbReference type="GO" id="GO:0008081">
    <property type="term" value="F:phosphoric diester hydrolase activity"/>
    <property type="evidence" value="ECO:0007669"/>
    <property type="project" value="InterPro"/>
</dbReference>
<dbReference type="Pfam" id="PF03009">
    <property type="entry name" value="GDPD"/>
    <property type="match status" value="1"/>
</dbReference>
<evidence type="ECO:0000259" key="2">
    <source>
        <dbReference type="PROSITE" id="PS51704"/>
    </source>
</evidence>
<reference evidence="3 4" key="1">
    <citation type="submission" date="2020-07" db="EMBL/GenBank/DDBJ databases">
        <title>Comparative genomics of pyrophilous fungi reveals a link between fire events and developmental genes.</title>
        <authorList>
            <consortium name="DOE Joint Genome Institute"/>
            <person name="Steindorff A.S."/>
            <person name="Carver A."/>
            <person name="Calhoun S."/>
            <person name="Stillman K."/>
            <person name="Liu H."/>
            <person name="Lipzen A."/>
            <person name="Pangilinan J."/>
            <person name="Labutti K."/>
            <person name="Bruns T.D."/>
            <person name="Grigoriev I.V."/>
        </authorList>
    </citation>
    <scope>NUCLEOTIDE SEQUENCE [LARGE SCALE GENOMIC DNA]</scope>
    <source>
        <strain evidence="3 4">CBS 144469</strain>
    </source>
</reference>
<dbReference type="PROSITE" id="PS51704">
    <property type="entry name" value="GP_PDE"/>
    <property type="match status" value="1"/>
</dbReference>
<keyword evidence="4" id="KW-1185">Reference proteome</keyword>
<sequence length="358" mass="38850">MVVLSISYAILATSIVSAYALPPQTYLGKPFFDVQGHRGGRGEAIENTLPAFAWGLIDGVSTLELDNGLTKDGVVIVWHDEAIPAEKCKDTSPVTPDDVQFPYVGKHIANLTLAQIKTLDCGSQRLTTHPLQLLYPGTKISTLSEVFAFARCVDKKREVFWNIESKINPVTPASTRSVEDFVTAQHAAFLASGYPLSQLTYQSFDWRTIVAMKKRDQRISTSALIQPSTVTTDASGVSPWLAGVDLGAFPGGTLGARISQAAKSVKANTLSPIAGSLPDLFTTKEMVQEAHKLGLTVVPWTVNDLTIAESLIEIGVDGIISDYPVMLRRLAEWGARSVASQRSQAQVLKCLDEHLQRV</sequence>
<dbReference type="GO" id="GO:0006629">
    <property type="term" value="P:lipid metabolic process"/>
    <property type="evidence" value="ECO:0007669"/>
    <property type="project" value="InterPro"/>
</dbReference>
<name>A0A8H6IL31_9AGAR</name>
<dbReference type="Gene3D" id="3.20.20.190">
    <property type="entry name" value="Phosphatidylinositol (PI) phosphodiesterase"/>
    <property type="match status" value="1"/>
</dbReference>
<comment type="caution">
    <text evidence="3">The sequence shown here is derived from an EMBL/GenBank/DDBJ whole genome shotgun (WGS) entry which is preliminary data.</text>
</comment>
<dbReference type="Proteomes" id="UP000521943">
    <property type="component" value="Unassembled WGS sequence"/>
</dbReference>
<dbReference type="SUPFAM" id="SSF51695">
    <property type="entry name" value="PLC-like phosphodiesterases"/>
    <property type="match status" value="1"/>
</dbReference>
<organism evidence="3 4">
    <name type="scientific">Ephemerocybe angulata</name>
    <dbReference type="NCBI Taxonomy" id="980116"/>
    <lineage>
        <taxon>Eukaryota</taxon>
        <taxon>Fungi</taxon>
        <taxon>Dikarya</taxon>
        <taxon>Basidiomycota</taxon>
        <taxon>Agaricomycotina</taxon>
        <taxon>Agaricomycetes</taxon>
        <taxon>Agaricomycetidae</taxon>
        <taxon>Agaricales</taxon>
        <taxon>Agaricineae</taxon>
        <taxon>Psathyrellaceae</taxon>
        <taxon>Ephemerocybe</taxon>
    </lineage>
</organism>
<feature type="domain" description="GP-PDE" evidence="2">
    <location>
        <begin position="32"/>
        <end position="331"/>
    </location>
</feature>
<evidence type="ECO:0000256" key="1">
    <source>
        <dbReference type="SAM" id="SignalP"/>
    </source>
</evidence>
<feature type="signal peptide" evidence="1">
    <location>
        <begin position="1"/>
        <end position="20"/>
    </location>
</feature>
<accession>A0A8H6IL31</accession>
<keyword evidence="1" id="KW-0732">Signal</keyword>
<evidence type="ECO:0000313" key="3">
    <source>
        <dbReference type="EMBL" id="KAF6766081.1"/>
    </source>
</evidence>